<organism evidence="1">
    <name type="scientific">uncultured Gemmatimonadales bacterium HF4000_15H13</name>
    <dbReference type="NCBI Taxonomy" id="723618"/>
    <lineage>
        <taxon>Bacteria</taxon>
        <taxon>Pseudomonadati</taxon>
        <taxon>Gemmatimonadota</taxon>
        <taxon>Gemmatimonadia</taxon>
        <taxon>Gemmatimonadales</taxon>
        <taxon>environmental samples</taxon>
    </lineage>
</organism>
<protein>
    <submittedName>
        <fullName evidence="1">Uncharacterized protein</fullName>
    </submittedName>
</protein>
<proteinExistence type="predicted"/>
<sequence length="67" mass="7195">MKGCPFGGEIWRCLIIHSRAPGLGIVNRDPPNDSVFLLRAMMLAAHAVCDPDVDPASSECLLDLSDS</sequence>
<accession>E7C892</accession>
<dbReference type="AlphaFoldDB" id="E7C892"/>
<dbReference type="EMBL" id="GU568020">
    <property type="protein sequence ID" value="ADI23666.1"/>
    <property type="molecule type" value="Genomic_DNA"/>
</dbReference>
<evidence type="ECO:0000313" key="1">
    <source>
        <dbReference type="EMBL" id="ADI23666.1"/>
    </source>
</evidence>
<reference evidence="1" key="1">
    <citation type="submission" date="2010-01" db="EMBL/GenBank/DDBJ databases">
        <title>Genome fragments of uncultured bacteria from the North Pacific subtropical Gyre.</title>
        <authorList>
            <person name="Pham V.D."/>
            <person name="Delong E.F."/>
        </authorList>
    </citation>
    <scope>NUCLEOTIDE SEQUENCE</scope>
</reference>
<name>E7C892_9BACT</name>